<keyword evidence="2" id="KW-1133">Transmembrane helix</keyword>
<keyword evidence="5" id="KW-1185">Reference proteome</keyword>
<feature type="domain" description="RING-type" evidence="3">
    <location>
        <begin position="40"/>
        <end position="81"/>
    </location>
</feature>
<keyword evidence="1" id="KW-0479">Metal-binding</keyword>
<dbReference type="EMBL" id="SBJO01000081">
    <property type="protein sequence ID" value="KAF9763331.1"/>
    <property type="molecule type" value="Genomic_DNA"/>
</dbReference>
<dbReference type="OrthoDB" id="6270329at2759"/>
<evidence type="ECO:0000256" key="2">
    <source>
        <dbReference type="SAM" id="Phobius"/>
    </source>
</evidence>
<evidence type="ECO:0000259" key="3">
    <source>
        <dbReference type="PROSITE" id="PS50089"/>
    </source>
</evidence>
<dbReference type="SUPFAM" id="SSF57850">
    <property type="entry name" value="RING/U-box"/>
    <property type="match status" value="1"/>
</dbReference>
<dbReference type="SMART" id="SM00184">
    <property type="entry name" value="RING"/>
    <property type="match status" value="1"/>
</dbReference>
<dbReference type="GO" id="GO:0008270">
    <property type="term" value="F:zinc ion binding"/>
    <property type="evidence" value="ECO:0007669"/>
    <property type="project" value="UniProtKB-KW"/>
</dbReference>
<accession>A0A9P6GZ51</accession>
<dbReference type="Pfam" id="PF13920">
    <property type="entry name" value="zf-C3HC4_3"/>
    <property type="match status" value="1"/>
</dbReference>
<proteinExistence type="predicted"/>
<dbReference type="PROSITE" id="PS50089">
    <property type="entry name" value="ZF_RING_2"/>
    <property type="match status" value="1"/>
</dbReference>
<evidence type="ECO:0000313" key="5">
    <source>
        <dbReference type="Proteomes" id="UP000740883"/>
    </source>
</evidence>
<dbReference type="AlphaFoldDB" id="A0A9P6GZ51"/>
<keyword evidence="1" id="KW-0863">Zinc-finger</keyword>
<feature type="transmembrane region" description="Helical" evidence="2">
    <location>
        <begin position="145"/>
        <end position="164"/>
    </location>
</feature>
<protein>
    <recommendedName>
        <fullName evidence="3">RING-type domain-containing protein</fullName>
    </recommendedName>
</protein>
<keyword evidence="2" id="KW-0812">Transmembrane</keyword>
<name>A0A9P6GZ51_9MICR</name>
<dbReference type="Gene3D" id="3.30.40.10">
    <property type="entry name" value="Zinc/RING finger domain, C3HC4 (zinc finger)"/>
    <property type="match status" value="1"/>
</dbReference>
<organism evidence="4 5">
    <name type="scientific">Nosema granulosis</name>
    <dbReference type="NCBI Taxonomy" id="83296"/>
    <lineage>
        <taxon>Eukaryota</taxon>
        <taxon>Fungi</taxon>
        <taxon>Fungi incertae sedis</taxon>
        <taxon>Microsporidia</taxon>
        <taxon>Nosematidae</taxon>
        <taxon>Nosema</taxon>
    </lineage>
</organism>
<keyword evidence="1" id="KW-0862">Zinc</keyword>
<evidence type="ECO:0000256" key="1">
    <source>
        <dbReference type="PROSITE-ProRule" id="PRU00175"/>
    </source>
</evidence>
<keyword evidence="2" id="KW-0472">Membrane</keyword>
<comment type="caution">
    <text evidence="4">The sequence shown here is derived from an EMBL/GenBank/DDBJ whole genome shotgun (WGS) entry which is preliminary data.</text>
</comment>
<dbReference type="InterPro" id="IPR001841">
    <property type="entry name" value="Znf_RING"/>
</dbReference>
<reference evidence="4 5" key="1">
    <citation type="journal article" date="2020" name="Genome Biol. Evol.">
        <title>Comparative genomics of strictly vertically transmitted, feminizing microsporidia endosymbionts of amphipod crustaceans.</title>
        <authorList>
            <person name="Cormier A."/>
            <person name="Chebbi M.A."/>
            <person name="Giraud I."/>
            <person name="Wattier R."/>
            <person name="Teixeira M."/>
            <person name="Gilbert C."/>
            <person name="Rigaud T."/>
            <person name="Cordaux R."/>
        </authorList>
    </citation>
    <scope>NUCLEOTIDE SEQUENCE [LARGE SCALE GENOMIC DNA]</scope>
    <source>
        <strain evidence="4 5">Ou3-Ou53</strain>
    </source>
</reference>
<sequence length="165" mass="18791">MIEEEDEIRAILGDSCGIMKNRRRSKDRTMSKATIPISKCIICMGIKETQIVTACGHYFCSGCFEYWCQSCDAPRKCPVCREHVSLEEILLNGKSHEFNIKKNSAFAKYTKPVRIVEAGARNSNLRRFGATSFYSSNVDQTSPRSLTVVCVLLCFLFGILFYRYK</sequence>
<gene>
    <name evidence="4" type="ORF">NGRA_1340</name>
</gene>
<dbReference type="InterPro" id="IPR013083">
    <property type="entry name" value="Znf_RING/FYVE/PHD"/>
</dbReference>
<dbReference type="Proteomes" id="UP000740883">
    <property type="component" value="Unassembled WGS sequence"/>
</dbReference>
<evidence type="ECO:0000313" key="4">
    <source>
        <dbReference type="EMBL" id="KAF9763331.1"/>
    </source>
</evidence>